<keyword evidence="2" id="KW-1185">Reference proteome</keyword>
<organism evidence="1 2">
    <name type="scientific">Scylla paramamosain</name>
    <name type="common">Mud crab</name>
    <dbReference type="NCBI Taxonomy" id="85552"/>
    <lineage>
        <taxon>Eukaryota</taxon>
        <taxon>Metazoa</taxon>
        <taxon>Ecdysozoa</taxon>
        <taxon>Arthropoda</taxon>
        <taxon>Crustacea</taxon>
        <taxon>Multicrustacea</taxon>
        <taxon>Malacostraca</taxon>
        <taxon>Eumalacostraca</taxon>
        <taxon>Eucarida</taxon>
        <taxon>Decapoda</taxon>
        <taxon>Pleocyemata</taxon>
        <taxon>Brachyura</taxon>
        <taxon>Eubrachyura</taxon>
        <taxon>Portunoidea</taxon>
        <taxon>Portunidae</taxon>
        <taxon>Portuninae</taxon>
        <taxon>Scylla</taxon>
    </lineage>
</organism>
<dbReference type="AlphaFoldDB" id="A0AAW0UP74"/>
<protein>
    <submittedName>
        <fullName evidence="1">Uncharacterized protein</fullName>
    </submittedName>
</protein>
<reference evidence="1 2" key="1">
    <citation type="submission" date="2023-03" db="EMBL/GenBank/DDBJ databases">
        <title>High-quality genome of Scylla paramamosain provides insights in environmental adaptation.</title>
        <authorList>
            <person name="Zhang L."/>
        </authorList>
    </citation>
    <scope>NUCLEOTIDE SEQUENCE [LARGE SCALE GENOMIC DNA]</scope>
    <source>
        <strain evidence="1">LZ_2023a</strain>
        <tissue evidence="1">Muscle</tissue>
    </source>
</reference>
<proteinExistence type="predicted"/>
<evidence type="ECO:0000313" key="1">
    <source>
        <dbReference type="EMBL" id="KAK8401033.1"/>
    </source>
</evidence>
<gene>
    <name evidence="1" type="ORF">O3P69_002662</name>
</gene>
<name>A0AAW0UP74_SCYPA</name>
<dbReference type="Proteomes" id="UP001487740">
    <property type="component" value="Unassembled WGS sequence"/>
</dbReference>
<evidence type="ECO:0000313" key="2">
    <source>
        <dbReference type="Proteomes" id="UP001487740"/>
    </source>
</evidence>
<sequence>MLLVLLWRNDLVAWPGRVFPLSREVIQGGGEGSEGKVGHSCCLTPIPHDGASVGRSDSWSTLSSIVRNITEVINKFIDIKEKTMDNLTGNTAADEELPHADTYLAVLQRDLHAPGRIVQQEIIQHFSSNKIAGKLQPSAD</sequence>
<dbReference type="EMBL" id="JARAKH010000009">
    <property type="protein sequence ID" value="KAK8401033.1"/>
    <property type="molecule type" value="Genomic_DNA"/>
</dbReference>
<comment type="caution">
    <text evidence="1">The sequence shown here is derived from an EMBL/GenBank/DDBJ whole genome shotgun (WGS) entry which is preliminary data.</text>
</comment>
<accession>A0AAW0UP74</accession>